<dbReference type="Pfam" id="PF06972">
    <property type="entry name" value="GIP1_N"/>
    <property type="match status" value="1"/>
</dbReference>
<feature type="compositionally biased region" description="Low complexity" evidence="1">
    <location>
        <begin position="220"/>
        <end position="242"/>
    </location>
</feature>
<feature type="compositionally biased region" description="Basic and acidic residues" evidence="1">
    <location>
        <begin position="357"/>
        <end position="379"/>
    </location>
</feature>
<gene>
    <name evidence="3" type="ORF">EJB05_44596</name>
</gene>
<dbReference type="PANTHER" id="PTHR46775">
    <property type="entry name" value="FLOCCULATION PROTEIN (DUF1296)"/>
    <property type="match status" value="1"/>
</dbReference>
<dbReference type="SUPFAM" id="SSF46934">
    <property type="entry name" value="UBA-like"/>
    <property type="match status" value="1"/>
</dbReference>
<dbReference type="PANTHER" id="PTHR46775:SF1">
    <property type="entry name" value="FLOCCULATION PROTEIN (DUF1296)"/>
    <property type="match status" value="1"/>
</dbReference>
<dbReference type="Proteomes" id="UP000324897">
    <property type="component" value="Chromosome 3"/>
</dbReference>
<dbReference type="Gramene" id="TVU11034">
    <property type="protein sequence ID" value="TVU11034"/>
    <property type="gene ID" value="EJB05_44596"/>
</dbReference>
<dbReference type="InterPro" id="IPR009060">
    <property type="entry name" value="UBA-like_sf"/>
</dbReference>
<dbReference type="GO" id="GO:0051082">
    <property type="term" value="F:unfolded protein binding"/>
    <property type="evidence" value="ECO:0007669"/>
    <property type="project" value="TreeGrafter"/>
</dbReference>
<evidence type="ECO:0000313" key="3">
    <source>
        <dbReference type="EMBL" id="TVU11034.1"/>
    </source>
</evidence>
<feature type="region of interest" description="Disordered" evidence="1">
    <location>
        <begin position="219"/>
        <end position="243"/>
    </location>
</feature>
<dbReference type="InterPro" id="IPR044277">
    <property type="entry name" value="GIP1"/>
</dbReference>
<feature type="region of interest" description="Disordered" evidence="1">
    <location>
        <begin position="349"/>
        <end position="381"/>
    </location>
</feature>
<feature type="domain" description="GBF-interacting protein 1 N-terminal" evidence="2">
    <location>
        <begin position="8"/>
        <end position="67"/>
    </location>
</feature>
<dbReference type="OrthoDB" id="753279at2759"/>
<dbReference type="InterPro" id="IPR009719">
    <property type="entry name" value="GIP1_N"/>
</dbReference>
<organism evidence="3 4">
    <name type="scientific">Eragrostis curvula</name>
    <name type="common">weeping love grass</name>
    <dbReference type="NCBI Taxonomy" id="38414"/>
    <lineage>
        <taxon>Eukaryota</taxon>
        <taxon>Viridiplantae</taxon>
        <taxon>Streptophyta</taxon>
        <taxon>Embryophyta</taxon>
        <taxon>Tracheophyta</taxon>
        <taxon>Spermatophyta</taxon>
        <taxon>Magnoliopsida</taxon>
        <taxon>Liliopsida</taxon>
        <taxon>Poales</taxon>
        <taxon>Poaceae</taxon>
        <taxon>PACMAD clade</taxon>
        <taxon>Chloridoideae</taxon>
        <taxon>Eragrostideae</taxon>
        <taxon>Eragrostidinae</taxon>
        <taxon>Eragrostis</taxon>
    </lineage>
</organism>
<feature type="compositionally biased region" description="Basic and acidic residues" evidence="1">
    <location>
        <begin position="65"/>
        <end position="77"/>
    </location>
</feature>
<feature type="compositionally biased region" description="Low complexity" evidence="1">
    <location>
        <begin position="135"/>
        <end position="153"/>
    </location>
</feature>
<feature type="region of interest" description="Disordered" evidence="1">
    <location>
        <begin position="426"/>
        <end position="445"/>
    </location>
</feature>
<feature type="region of interest" description="Disordered" evidence="1">
    <location>
        <begin position="49"/>
        <end position="158"/>
    </location>
</feature>
<name>A0A5J9TIB5_9POAL</name>
<reference evidence="3 4" key="1">
    <citation type="journal article" date="2019" name="Sci. Rep.">
        <title>A high-quality genome of Eragrostis curvula grass provides insights into Poaceae evolution and supports new strategies to enhance forage quality.</title>
        <authorList>
            <person name="Carballo J."/>
            <person name="Santos B.A.C.M."/>
            <person name="Zappacosta D."/>
            <person name="Garbus I."/>
            <person name="Selva J.P."/>
            <person name="Gallo C.A."/>
            <person name="Diaz A."/>
            <person name="Albertini E."/>
            <person name="Caccamo M."/>
            <person name="Echenique V."/>
        </authorList>
    </citation>
    <scope>NUCLEOTIDE SEQUENCE [LARGE SCALE GENOMIC DNA]</scope>
    <source>
        <strain evidence="4">cv. Victoria</strain>
        <tissue evidence="3">Leaf</tissue>
    </source>
</reference>
<keyword evidence="4" id="KW-1185">Reference proteome</keyword>
<dbReference type="EMBL" id="RWGY01000039">
    <property type="protein sequence ID" value="TVU11034.1"/>
    <property type="molecule type" value="Genomic_DNA"/>
</dbReference>
<feature type="compositionally biased region" description="Basic and acidic residues" evidence="1">
    <location>
        <begin position="427"/>
        <end position="439"/>
    </location>
</feature>
<dbReference type="AlphaFoldDB" id="A0A5J9TIB5"/>
<evidence type="ECO:0000256" key="1">
    <source>
        <dbReference type="SAM" id="MobiDB-lite"/>
    </source>
</evidence>
<feature type="compositionally biased region" description="Polar residues" evidence="1">
    <location>
        <begin position="776"/>
        <end position="790"/>
    </location>
</feature>
<protein>
    <recommendedName>
        <fullName evidence="2">GBF-interacting protein 1 N-terminal domain-containing protein</fullName>
    </recommendedName>
</protein>
<feature type="region of interest" description="Disordered" evidence="1">
    <location>
        <begin position="762"/>
        <end position="790"/>
    </location>
</feature>
<feature type="compositionally biased region" description="Polar residues" evidence="1">
    <location>
        <begin position="92"/>
        <end position="104"/>
    </location>
</feature>
<proteinExistence type="predicted"/>
<accession>A0A5J9TIB5</accession>
<comment type="caution">
    <text evidence="3">The sequence shown here is derived from an EMBL/GenBank/DDBJ whole genome shotgun (WGS) entry which is preliminary data.</text>
</comment>
<evidence type="ECO:0000313" key="4">
    <source>
        <dbReference type="Proteomes" id="UP000324897"/>
    </source>
</evidence>
<evidence type="ECO:0000259" key="2">
    <source>
        <dbReference type="Pfam" id="PF06972"/>
    </source>
</evidence>
<sequence length="790" mass="84218">MAAARVSIPAAARRMIQDIKEIAGGHADEEVYAVLRECDMDPNEAAQRLLNRGTFHEVKRKRDKKKESRKESADPRWRPGVQGRDIKGGQGTYSSRQLSNSNDLSGKKALPGKEIGVNQNMDKGNGIFINRNMESKSSTSSSSLSGGLSNGPSQHVAPIEKNYPTVGRLLTSDSKQAADLEGTKDDMTSALESVEAHSHDEICLAKHDSEGQQAVAVLEVSSQPSSVRPSASMPSSSYRSHSQQLNVSHKAKVFFTSVVANKAWNPKSASKPTPAENVTYKDVPITVGTVTLSVPVLSSAHKEDLSLEVDKRLTEMQLSDKQHVIIPDHLQVTESEKYGLSFGSFGNSFERTAPKGPECEKSSDPPEEDSSHELHELGREPAISCQGVSSVINMEAHKGVQQLSVDDSSPQRAYGSSETLEVAGSDLAKDSSEASHVHQDSAAQTPTSYSTFALAPQNHGSQTQLLETSESQVHEANDFSASHHTQLYQPIANVDAHISPFAAPGAAPMKYGNIPVSRAQTSEAQEGINSFVVPSTGSSTLVPAASGAVPSSMAIPQPPVPIFRQPVGVQVPHYAPSFIPYNHYISPLYYPPHTLNHFMGNAAVFPQLPSTGSMYPPVSAAGAPPAKYASSLYKPDDNTGNQTHVGVPGAYAVYGSSPSVYTNNAVVTNGASVETDDAIGSQFKENNGFVAVQQNDGSTVWIPAPGHDVSLLQPTSFYGMPTQGQHLAFTPAQAGPGVFRGMYHPAQTLAAPAYHPLQSSQTTAGAVEMAGPPASGYQQSQQGQMNWGTY</sequence>